<dbReference type="InterPro" id="IPR036890">
    <property type="entry name" value="HATPase_C_sf"/>
</dbReference>
<evidence type="ECO:0000256" key="5">
    <source>
        <dbReference type="ARBA" id="ARBA00022741"/>
    </source>
</evidence>
<dbReference type="Pfam" id="PF08448">
    <property type="entry name" value="PAS_4"/>
    <property type="match status" value="1"/>
</dbReference>
<evidence type="ECO:0000256" key="1">
    <source>
        <dbReference type="ARBA" id="ARBA00000085"/>
    </source>
</evidence>
<dbReference type="Pfam" id="PF07536">
    <property type="entry name" value="HWE_HK"/>
    <property type="match status" value="1"/>
</dbReference>
<keyword evidence="3" id="KW-0597">Phosphoprotein</keyword>
<evidence type="ECO:0000259" key="8">
    <source>
        <dbReference type="SMART" id="SM00911"/>
    </source>
</evidence>
<dbReference type="EC" id="2.7.13.3" evidence="2"/>
<comment type="caution">
    <text evidence="9">The sequence shown here is derived from an EMBL/GenBank/DDBJ whole genome shotgun (WGS) entry which is preliminary data.</text>
</comment>
<dbReference type="eggNOG" id="COG3920">
    <property type="taxonomic scope" value="Bacteria"/>
</dbReference>
<evidence type="ECO:0000313" key="10">
    <source>
        <dbReference type="Proteomes" id="UP000028411"/>
    </source>
</evidence>
<gene>
    <name evidence="9" type="ORF">BV95_01645</name>
</gene>
<dbReference type="InterPro" id="IPR035965">
    <property type="entry name" value="PAS-like_dom_sf"/>
</dbReference>
<keyword evidence="6" id="KW-0418">Kinase</keyword>
<keyword evidence="5" id="KW-0547">Nucleotide-binding</keyword>
<keyword evidence="4" id="KW-0808">Transferase</keyword>
<evidence type="ECO:0000256" key="4">
    <source>
        <dbReference type="ARBA" id="ARBA00022679"/>
    </source>
</evidence>
<evidence type="ECO:0000256" key="2">
    <source>
        <dbReference type="ARBA" id="ARBA00012438"/>
    </source>
</evidence>
<sequence>MLSFLEGGGSIADAIRSHDWSDSPLGPPQTWPQELKTTVGLVLGSHFPQCIVWGPSLITISNHAFLPILGDKPSALGRPFNEVWSEVWPSLMPMVEKAFKGEATYIEDFPLTIERHGYPEKVHFTFCYSPIRDAHGRVLGMLDTVTETTHKIELHERQKILSGELGHRLKNLLSIVQAVASQTLRQSLDLETANEALAFRLAAFGRAADVLTASHWDDADLDTLVRGALATHGSIADRFRANGPPVRFRSEVALAFALALHELVTNATKYGALSNETGHVDLKWSVEPGPNGEEGRFNLTWREIGGPLVQPPTRRGFGSLMIERSLRGYFRGETAISYHPDGLIFQIDAPLAGAQAEGIGT</sequence>
<dbReference type="Proteomes" id="UP000028411">
    <property type="component" value="Unassembled WGS sequence"/>
</dbReference>
<dbReference type="PANTHER" id="PTHR41523:SF7">
    <property type="entry name" value="HISTIDINE KINASE"/>
    <property type="match status" value="1"/>
</dbReference>
<dbReference type="InterPro" id="IPR011102">
    <property type="entry name" value="Sig_transdc_His_kinase_HWE"/>
</dbReference>
<dbReference type="OrthoDB" id="9760752at2"/>
<dbReference type="InterPro" id="IPR013656">
    <property type="entry name" value="PAS_4"/>
</dbReference>
<evidence type="ECO:0000256" key="7">
    <source>
        <dbReference type="ARBA" id="ARBA00022840"/>
    </source>
</evidence>
<keyword evidence="7" id="KW-0067">ATP-binding</keyword>
<dbReference type="SMART" id="SM00911">
    <property type="entry name" value="HWE_HK"/>
    <property type="match status" value="1"/>
</dbReference>
<dbReference type="PATRIC" id="fig|46429.4.peg.1614"/>
<dbReference type="AlphaFoldDB" id="A0A081RG28"/>
<dbReference type="EMBL" id="JFHR01000014">
    <property type="protein sequence ID" value="KEQ54151.1"/>
    <property type="molecule type" value="Genomic_DNA"/>
</dbReference>
<proteinExistence type="predicted"/>
<comment type="catalytic activity">
    <reaction evidence="1">
        <text>ATP + protein L-histidine = ADP + protein N-phospho-L-histidine.</text>
        <dbReference type="EC" id="2.7.13.3"/>
    </reaction>
</comment>
<evidence type="ECO:0000256" key="6">
    <source>
        <dbReference type="ARBA" id="ARBA00022777"/>
    </source>
</evidence>
<organism evidence="9 10">
    <name type="scientific">Sphingobium chlorophenolicum</name>
    <dbReference type="NCBI Taxonomy" id="46429"/>
    <lineage>
        <taxon>Bacteria</taxon>
        <taxon>Pseudomonadati</taxon>
        <taxon>Pseudomonadota</taxon>
        <taxon>Alphaproteobacteria</taxon>
        <taxon>Sphingomonadales</taxon>
        <taxon>Sphingomonadaceae</taxon>
        <taxon>Sphingobium</taxon>
    </lineage>
</organism>
<dbReference type="Gene3D" id="3.30.565.10">
    <property type="entry name" value="Histidine kinase-like ATPase, C-terminal domain"/>
    <property type="match status" value="1"/>
</dbReference>
<evidence type="ECO:0000313" key="9">
    <source>
        <dbReference type="EMBL" id="KEQ54151.1"/>
    </source>
</evidence>
<accession>A0A081RG28</accession>
<protein>
    <recommendedName>
        <fullName evidence="2">histidine kinase</fullName>
        <ecNumber evidence="2">2.7.13.3</ecNumber>
    </recommendedName>
</protein>
<name>A0A081RG28_SPHCR</name>
<dbReference type="Gene3D" id="3.30.450.20">
    <property type="entry name" value="PAS domain"/>
    <property type="match status" value="1"/>
</dbReference>
<dbReference type="SUPFAM" id="SSF55785">
    <property type="entry name" value="PYP-like sensor domain (PAS domain)"/>
    <property type="match status" value="1"/>
</dbReference>
<reference evidence="9 10" key="1">
    <citation type="submission" date="2014-02" db="EMBL/GenBank/DDBJ databases">
        <title>Whole genome sequence of Sphingobium chlorophenolicum NBRC 16172.</title>
        <authorList>
            <person name="Gan H.M."/>
            <person name="Gan H.Y."/>
            <person name="Chew T.H."/>
            <person name="Savka M.A."/>
        </authorList>
    </citation>
    <scope>NUCLEOTIDE SEQUENCE [LARGE SCALE GENOMIC DNA]</scope>
    <source>
        <strain evidence="9 10">NBRC 16172</strain>
    </source>
</reference>
<evidence type="ECO:0000256" key="3">
    <source>
        <dbReference type="ARBA" id="ARBA00022553"/>
    </source>
</evidence>
<dbReference type="RefSeq" id="WP_037449833.1">
    <property type="nucleotide sequence ID" value="NZ_JFHR01000014.1"/>
</dbReference>
<dbReference type="PANTHER" id="PTHR41523">
    <property type="entry name" value="TWO-COMPONENT SYSTEM SENSOR PROTEIN"/>
    <property type="match status" value="1"/>
</dbReference>
<dbReference type="GO" id="GO:0004673">
    <property type="term" value="F:protein histidine kinase activity"/>
    <property type="evidence" value="ECO:0007669"/>
    <property type="project" value="UniProtKB-EC"/>
</dbReference>
<feature type="domain" description="Signal transduction histidine kinase HWE region" evidence="8">
    <location>
        <begin position="164"/>
        <end position="245"/>
    </location>
</feature>
<dbReference type="GO" id="GO:0005524">
    <property type="term" value="F:ATP binding"/>
    <property type="evidence" value="ECO:0007669"/>
    <property type="project" value="UniProtKB-KW"/>
</dbReference>